<dbReference type="Gene3D" id="3.40.1190.20">
    <property type="match status" value="1"/>
</dbReference>
<dbReference type="GO" id="GO:0008902">
    <property type="term" value="F:hydroxymethylpyrimidine kinase activity"/>
    <property type="evidence" value="ECO:0007669"/>
    <property type="project" value="UniProtKB-EC"/>
</dbReference>
<dbReference type="AlphaFoldDB" id="A0A0B3RSV5"/>
<keyword evidence="5" id="KW-1185">Reference proteome</keyword>
<accession>A0A225QH92</accession>
<gene>
    <name evidence="4" type="ORF">OA50_05624</name>
</gene>
<reference evidence="4 5" key="1">
    <citation type="submission" date="2014-10" db="EMBL/GenBank/DDBJ databases">
        <title>Genome sequence of Ponticoccus sp. strain UMTAT08 isolated from clonal culture of toxic dinoflagellate Alexandrium tamiyavanichii.</title>
        <authorList>
            <person name="Gan H.Y."/>
            <person name="Muhd D.-D."/>
            <person name="Mohd Noor M.E."/>
            <person name="Yeong Y.S."/>
            <person name="Usup G."/>
        </authorList>
    </citation>
    <scope>NUCLEOTIDE SEQUENCE [LARGE SCALE GENOMIC DNA]</scope>
    <source>
        <strain evidence="4 5">UMTAT08</strain>
    </source>
</reference>
<dbReference type="InterPro" id="IPR004399">
    <property type="entry name" value="HMP/HMP-P_kinase_dom"/>
</dbReference>
<comment type="pathway">
    <text evidence="1">Cofactor biosynthesis; thiamine diphosphate biosynthesis.</text>
</comment>
<dbReference type="InterPro" id="IPR013749">
    <property type="entry name" value="PM/HMP-P_kinase-1"/>
</dbReference>
<evidence type="ECO:0000256" key="1">
    <source>
        <dbReference type="ARBA" id="ARBA00004948"/>
    </source>
</evidence>
<accession>A0A0B3RSV5</accession>
<dbReference type="PATRIC" id="fig|1515334.3.peg.5624"/>
<feature type="domain" description="Pyridoxamine kinase/Phosphomethylpyrimidine kinase" evidence="3">
    <location>
        <begin position="10"/>
        <end position="233"/>
    </location>
</feature>
<dbReference type="GO" id="GO:0009228">
    <property type="term" value="P:thiamine biosynthetic process"/>
    <property type="evidence" value="ECO:0007669"/>
    <property type="project" value="InterPro"/>
</dbReference>
<dbReference type="SUPFAM" id="SSF53613">
    <property type="entry name" value="Ribokinase-like"/>
    <property type="match status" value="1"/>
</dbReference>
<keyword evidence="4" id="KW-0808">Transferase</keyword>
<dbReference type="OrthoDB" id="9810880at2"/>
<dbReference type="GO" id="GO:0008972">
    <property type="term" value="F:phosphomethylpyrimidine kinase activity"/>
    <property type="evidence" value="ECO:0007669"/>
    <property type="project" value="InterPro"/>
</dbReference>
<sequence length="250" mass="24999">MTVLLIGGMDSSGGAGLLRDGATLGAMGVPYRVAVTAVTAQSDIRVSAVQPVQPEVVAAQIAAAEDVAAVKIGMLGTAAIAGAVADALPAAPLVLDPVLVSSSGYRLLDAVGQAILIARLLPRAALVTPNLPELQALGRALGQPAGRAVPEIARALLAHGCGAVLVKGGHAEDGEVCEDLLFRDAGAPVAYRAPRLPGSLRGTGCQLASAIAGGLSRGRPLEAAVADARAQVLARLGGRERQLANLVTND</sequence>
<evidence type="ECO:0000256" key="2">
    <source>
        <dbReference type="ARBA" id="ARBA00012135"/>
    </source>
</evidence>
<keyword evidence="4" id="KW-0418">Kinase</keyword>
<dbReference type="GO" id="GO:0005829">
    <property type="term" value="C:cytosol"/>
    <property type="evidence" value="ECO:0007669"/>
    <property type="project" value="TreeGrafter"/>
</dbReference>
<dbReference type="UniPathway" id="UPA00060">
    <property type="reaction ID" value="UER00138"/>
</dbReference>
<dbReference type="Proteomes" id="UP000030960">
    <property type="component" value="Unassembled WGS sequence"/>
</dbReference>
<dbReference type="EMBL" id="JSUQ01000039">
    <property type="protein sequence ID" value="KHQ49843.1"/>
    <property type="molecule type" value="Genomic_DNA"/>
</dbReference>
<protein>
    <recommendedName>
        <fullName evidence="2">hydroxymethylpyrimidine kinase</fullName>
        <ecNumber evidence="2">2.7.1.49</ecNumber>
    </recommendedName>
</protein>
<dbReference type="CDD" id="cd01169">
    <property type="entry name" value="HMPP_kinase"/>
    <property type="match status" value="1"/>
</dbReference>
<comment type="caution">
    <text evidence="4">The sequence shown here is derived from an EMBL/GenBank/DDBJ whole genome shotgun (WGS) entry which is preliminary data.</text>
</comment>
<dbReference type="GO" id="GO:0009229">
    <property type="term" value="P:thiamine diphosphate biosynthetic process"/>
    <property type="evidence" value="ECO:0007669"/>
    <property type="project" value="UniProtKB-UniPathway"/>
</dbReference>
<evidence type="ECO:0000259" key="3">
    <source>
        <dbReference type="Pfam" id="PF08543"/>
    </source>
</evidence>
<evidence type="ECO:0000313" key="5">
    <source>
        <dbReference type="Proteomes" id="UP000030960"/>
    </source>
</evidence>
<dbReference type="EC" id="2.7.1.49" evidence="2"/>
<organism evidence="4 5">
    <name type="scientific">Mameliella alba</name>
    <dbReference type="NCBI Taxonomy" id="561184"/>
    <lineage>
        <taxon>Bacteria</taxon>
        <taxon>Pseudomonadati</taxon>
        <taxon>Pseudomonadota</taxon>
        <taxon>Alphaproteobacteria</taxon>
        <taxon>Rhodobacterales</taxon>
        <taxon>Roseobacteraceae</taxon>
        <taxon>Mameliella</taxon>
    </lineage>
</organism>
<dbReference type="Pfam" id="PF08543">
    <property type="entry name" value="Phos_pyr_kin"/>
    <property type="match status" value="1"/>
</dbReference>
<proteinExistence type="predicted"/>
<dbReference type="PANTHER" id="PTHR20858:SF17">
    <property type="entry name" value="HYDROXYMETHYLPYRIMIDINE_PHOSPHOMETHYLPYRIMIDINE KINASE THI20-RELATED"/>
    <property type="match status" value="1"/>
</dbReference>
<name>A0A0B3RSV5_9RHOB</name>
<evidence type="ECO:0000313" key="4">
    <source>
        <dbReference type="EMBL" id="KHQ49843.1"/>
    </source>
</evidence>
<dbReference type="PANTHER" id="PTHR20858">
    <property type="entry name" value="PHOSPHOMETHYLPYRIMIDINE KINASE"/>
    <property type="match status" value="1"/>
</dbReference>
<dbReference type="InterPro" id="IPR029056">
    <property type="entry name" value="Ribokinase-like"/>
</dbReference>